<dbReference type="EMBL" id="JARWAO010000003">
    <property type="protein sequence ID" value="MDR5895642.1"/>
    <property type="molecule type" value="Genomic_DNA"/>
</dbReference>
<reference evidence="9 10" key="1">
    <citation type="submission" date="2023-04" db="EMBL/GenBank/DDBJ databases">
        <title>A long-awaited taxogenomic arrangement of the family Halomonadaceae.</title>
        <authorList>
            <person name="De La Haba R."/>
            <person name="Chuvochina M."/>
            <person name="Wittouck S."/>
            <person name="Arahal D.R."/>
            <person name="Sanchez-Porro C."/>
            <person name="Hugenholtz P."/>
            <person name="Ventosa A."/>
        </authorList>
    </citation>
    <scope>NUCLEOTIDE SEQUENCE [LARGE SCALE GENOMIC DNA]</scope>
    <source>
        <strain evidence="9 10">DSM 22428</strain>
    </source>
</reference>
<evidence type="ECO:0000313" key="10">
    <source>
        <dbReference type="Proteomes" id="UP001269375"/>
    </source>
</evidence>
<evidence type="ECO:0000256" key="7">
    <source>
        <dbReference type="SAM" id="Phobius"/>
    </source>
</evidence>
<dbReference type="InterPro" id="IPR016476">
    <property type="entry name" value="SH3_dom_pro"/>
</dbReference>
<feature type="coiled-coil region" evidence="6">
    <location>
        <begin position="81"/>
        <end position="154"/>
    </location>
</feature>
<evidence type="ECO:0000256" key="5">
    <source>
        <dbReference type="ARBA" id="ARBA00023136"/>
    </source>
</evidence>
<accession>A0ABU1GUE6</accession>
<organism evidence="9 10">
    <name type="scientific">Larsenimonas suaedae</name>
    <dbReference type="NCBI Taxonomy" id="1851019"/>
    <lineage>
        <taxon>Bacteria</taxon>
        <taxon>Pseudomonadati</taxon>
        <taxon>Pseudomonadota</taxon>
        <taxon>Gammaproteobacteria</taxon>
        <taxon>Oceanospirillales</taxon>
        <taxon>Halomonadaceae</taxon>
        <taxon>Larsenimonas</taxon>
    </lineage>
</organism>
<keyword evidence="3" id="KW-0732">Signal</keyword>
<evidence type="ECO:0000256" key="6">
    <source>
        <dbReference type="SAM" id="Coils"/>
    </source>
</evidence>
<comment type="caution">
    <text evidence="9">The sequence shown here is derived from an EMBL/GenBank/DDBJ whole genome shotgun (WGS) entry which is preliminary data.</text>
</comment>
<dbReference type="SMART" id="SM00287">
    <property type="entry name" value="SH3b"/>
    <property type="match status" value="1"/>
</dbReference>
<gene>
    <name evidence="9" type="ORF">QC825_06100</name>
</gene>
<proteinExistence type="predicted"/>
<dbReference type="PROSITE" id="PS51781">
    <property type="entry name" value="SH3B"/>
    <property type="match status" value="1"/>
</dbReference>
<dbReference type="Gene3D" id="2.30.30.40">
    <property type="entry name" value="SH3 Domains"/>
    <property type="match status" value="1"/>
</dbReference>
<keyword evidence="6" id="KW-0175">Coiled coil</keyword>
<keyword evidence="2 7" id="KW-0812">Transmembrane</keyword>
<evidence type="ECO:0000256" key="2">
    <source>
        <dbReference type="ARBA" id="ARBA00022692"/>
    </source>
</evidence>
<comment type="subcellular location">
    <subcellularLocation>
        <location evidence="1">Membrane</location>
        <topology evidence="1">Single-pass membrane protein</topology>
    </subcellularLocation>
</comment>
<feature type="domain" description="SH3b" evidence="8">
    <location>
        <begin position="11"/>
        <end position="75"/>
    </location>
</feature>
<evidence type="ECO:0000256" key="3">
    <source>
        <dbReference type="ARBA" id="ARBA00022729"/>
    </source>
</evidence>
<evidence type="ECO:0000256" key="1">
    <source>
        <dbReference type="ARBA" id="ARBA00004167"/>
    </source>
</evidence>
<dbReference type="Pfam" id="PF08239">
    <property type="entry name" value="SH3_3"/>
    <property type="match status" value="1"/>
</dbReference>
<evidence type="ECO:0000259" key="8">
    <source>
        <dbReference type="PROSITE" id="PS51781"/>
    </source>
</evidence>
<dbReference type="InterPro" id="IPR003646">
    <property type="entry name" value="SH3-like_bac-type"/>
</dbReference>
<dbReference type="Proteomes" id="UP001269375">
    <property type="component" value="Unassembled WGS sequence"/>
</dbReference>
<evidence type="ECO:0000256" key="4">
    <source>
        <dbReference type="ARBA" id="ARBA00022989"/>
    </source>
</evidence>
<feature type="transmembrane region" description="Helical" evidence="7">
    <location>
        <begin position="159"/>
        <end position="180"/>
    </location>
</feature>
<dbReference type="NCBIfam" id="TIGR04211">
    <property type="entry name" value="SH3_and_anchor"/>
    <property type="match status" value="1"/>
</dbReference>
<keyword evidence="10" id="KW-1185">Reference proteome</keyword>
<evidence type="ECO:0000313" key="9">
    <source>
        <dbReference type="EMBL" id="MDR5895642.1"/>
    </source>
</evidence>
<protein>
    <submittedName>
        <fullName evidence="9">TIGR04211 family SH3 domain-containing protein</fullName>
    </submittedName>
</protein>
<name>A0ABU1GUE6_9GAMM</name>
<dbReference type="PIRSF" id="PIRSF006158">
    <property type="entry name" value="UCP006158_SH3"/>
    <property type="match status" value="1"/>
</dbReference>
<dbReference type="RefSeq" id="WP_251589428.1">
    <property type="nucleotide sequence ID" value="NZ_JAMLJI010000001.1"/>
</dbReference>
<keyword evidence="5 7" id="KW-0472">Membrane</keyword>
<sequence length="191" mass="21544">MLSIAGVAHAEPSRWVSDDLTTYVRSGPTDEYRIVGTLTSGDKVTLLQTSGDYSQVRSEGGDTVWIMSSDLQAQRSDAEQVPALKDKVATLQQKLDTVNNRWEDKVSGSTQLLNTRQQRIADLEQQNGELDQELSQAQEQLRTYKARLDSERDDLLMRYFVYGGSVAGAGLLVGLMVPHLPRRRKKRDRWF</sequence>
<keyword evidence="4 7" id="KW-1133">Transmembrane helix</keyword>